<evidence type="ECO:0000256" key="4">
    <source>
        <dbReference type="ARBA" id="ARBA00022598"/>
    </source>
</evidence>
<dbReference type="InterPro" id="IPR010994">
    <property type="entry name" value="RuvA_2-like"/>
</dbReference>
<dbReference type="CDD" id="cd00114">
    <property type="entry name" value="LIGANc"/>
    <property type="match status" value="1"/>
</dbReference>
<dbReference type="InterPro" id="IPR013840">
    <property type="entry name" value="DNAligase_N"/>
</dbReference>
<dbReference type="InterPro" id="IPR033136">
    <property type="entry name" value="DNA_ligase_CS"/>
</dbReference>
<keyword evidence="14" id="KW-0464">Manganese</keyword>
<dbReference type="FunFam" id="2.40.50.140:FF:000012">
    <property type="entry name" value="DNA ligase"/>
    <property type="match status" value="1"/>
</dbReference>
<dbReference type="GO" id="GO:0003911">
    <property type="term" value="F:DNA ligase (NAD+) activity"/>
    <property type="evidence" value="ECO:0007669"/>
    <property type="project" value="UniProtKB-UniRule"/>
</dbReference>
<dbReference type="Gene3D" id="2.40.50.140">
    <property type="entry name" value="Nucleic acid-binding proteins"/>
    <property type="match status" value="1"/>
</dbReference>
<dbReference type="PIRSF" id="PIRSF001604">
    <property type="entry name" value="LigA"/>
    <property type="match status" value="1"/>
</dbReference>
<dbReference type="PANTHER" id="PTHR23389">
    <property type="entry name" value="CHROMOSOME TRANSMISSION FIDELITY FACTOR 18"/>
    <property type="match status" value="1"/>
</dbReference>
<dbReference type="InterPro" id="IPR001357">
    <property type="entry name" value="BRCT_dom"/>
</dbReference>
<organism evidence="16 17">
    <name type="scientific">Candidatus Kaiserbacteria bacterium GW2011_GWA2_58_9</name>
    <dbReference type="NCBI Taxonomy" id="1618672"/>
    <lineage>
        <taxon>Bacteria</taxon>
        <taxon>Candidatus Kaiseribacteriota</taxon>
    </lineage>
</organism>
<dbReference type="CDD" id="cd17748">
    <property type="entry name" value="BRCT_DNA_ligase_like"/>
    <property type="match status" value="1"/>
</dbReference>
<dbReference type="Gene3D" id="6.20.10.30">
    <property type="match status" value="1"/>
</dbReference>
<evidence type="ECO:0000256" key="6">
    <source>
        <dbReference type="ARBA" id="ARBA00022723"/>
    </source>
</evidence>
<feature type="binding site" evidence="14">
    <location>
        <begin position="83"/>
        <end position="84"/>
    </location>
    <ligand>
        <name>NAD(+)</name>
        <dbReference type="ChEBI" id="CHEBI:57540"/>
    </ligand>
</feature>
<evidence type="ECO:0000256" key="8">
    <source>
        <dbReference type="ARBA" id="ARBA00022833"/>
    </source>
</evidence>
<dbReference type="InterPro" id="IPR004150">
    <property type="entry name" value="NAD_DNA_ligase_OB"/>
</dbReference>
<accession>A0A0G1YQH0</accession>
<comment type="cofactor">
    <cofactor evidence="14">
        <name>Mg(2+)</name>
        <dbReference type="ChEBI" id="CHEBI:18420"/>
    </cofactor>
    <cofactor evidence="14">
        <name>Mn(2+)</name>
        <dbReference type="ChEBI" id="CHEBI:29035"/>
    </cofactor>
</comment>
<dbReference type="PROSITE" id="PS50172">
    <property type="entry name" value="BRCT"/>
    <property type="match status" value="1"/>
</dbReference>
<dbReference type="Gene3D" id="1.10.150.20">
    <property type="entry name" value="5' to 3' exonuclease, C-terminal subdomain"/>
    <property type="match status" value="2"/>
</dbReference>
<dbReference type="Pfam" id="PF14520">
    <property type="entry name" value="HHH_5"/>
    <property type="match status" value="1"/>
</dbReference>
<dbReference type="Pfam" id="PF03120">
    <property type="entry name" value="OB_DNA_ligase"/>
    <property type="match status" value="1"/>
</dbReference>
<dbReference type="InterPro" id="IPR003583">
    <property type="entry name" value="Hlx-hairpin-Hlx_DNA-bd_motif"/>
</dbReference>
<evidence type="ECO:0000256" key="7">
    <source>
        <dbReference type="ARBA" id="ARBA00022763"/>
    </source>
</evidence>
<comment type="caution">
    <text evidence="16">The sequence shown here is derived from an EMBL/GenBank/DDBJ whole genome shotgun (WGS) entry which is preliminary data.</text>
</comment>
<dbReference type="PROSITE" id="PS01056">
    <property type="entry name" value="DNA_LIGASE_N2"/>
    <property type="match status" value="1"/>
</dbReference>
<feature type="binding site" evidence="14">
    <location>
        <position position="160"/>
    </location>
    <ligand>
        <name>NAD(+)</name>
        <dbReference type="ChEBI" id="CHEBI:57540"/>
    </ligand>
</feature>
<dbReference type="InterPro" id="IPR041663">
    <property type="entry name" value="DisA/LigA_HHH"/>
</dbReference>
<keyword evidence="9 14" id="KW-0460">Magnesium</keyword>
<dbReference type="Gene3D" id="1.10.287.610">
    <property type="entry name" value="Helix hairpin bin"/>
    <property type="match status" value="1"/>
</dbReference>
<keyword evidence="8 14" id="KW-0862">Zinc</keyword>
<proteinExistence type="inferred from homology"/>
<feature type="binding site" evidence="14">
    <location>
        <position position="334"/>
    </location>
    <ligand>
        <name>NAD(+)</name>
        <dbReference type="ChEBI" id="CHEBI:57540"/>
    </ligand>
</feature>
<gene>
    <name evidence="14" type="primary">ligA</name>
    <name evidence="16" type="ORF">UY98_C0044G0004</name>
</gene>
<evidence type="ECO:0000256" key="5">
    <source>
        <dbReference type="ARBA" id="ARBA00022705"/>
    </source>
</evidence>
<feature type="binding site" evidence="14">
    <location>
        <position position="431"/>
    </location>
    <ligand>
        <name>Zn(2+)</name>
        <dbReference type="ChEBI" id="CHEBI:29105"/>
    </ligand>
</feature>
<dbReference type="PANTHER" id="PTHR23389:SF9">
    <property type="entry name" value="DNA LIGASE"/>
    <property type="match status" value="1"/>
</dbReference>
<name>A0A0G1YQH0_9BACT</name>
<evidence type="ECO:0000256" key="3">
    <source>
        <dbReference type="ARBA" id="ARBA00013308"/>
    </source>
</evidence>
<keyword evidence="7 14" id="KW-0227">DNA damage</keyword>
<dbReference type="EMBL" id="LCSD01000044">
    <property type="protein sequence ID" value="KKW45526.1"/>
    <property type="molecule type" value="Genomic_DNA"/>
</dbReference>
<dbReference type="HAMAP" id="MF_01588">
    <property type="entry name" value="DNA_ligase_A"/>
    <property type="match status" value="1"/>
</dbReference>
<feature type="binding site" evidence="14">
    <location>
        <position position="310"/>
    </location>
    <ligand>
        <name>NAD(+)</name>
        <dbReference type="ChEBI" id="CHEBI:57540"/>
    </ligand>
</feature>
<evidence type="ECO:0000313" key="16">
    <source>
        <dbReference type="EMBL" id="KKW45526.1"/>
    </source>
</evidence>
<evidence type="ECO:0000256" key="11">
    <source>
        <dbReference type="ARBA" id="ARBA00023204"/>
    </source>
</evidence>
<comment type="similarity">
    <text evidence="13 14">Belongs to the NAD-dependent DNA ligase family. LigA subfamily.</text>
</comment>
<dbReference type="GO" id="GO:0003677">
    <property type="term" value="F:DNA binding"/>
    <property type="evidence" value="ECO:0007669"/>
    <property type="project" value="InterPro"/>
</dbReference>
<dbReference type="Pfam" id="PF01653">
    <property type="entry name" value="DNA_ligase_aden"/>
    <property type="match status" value="1"/>
</dbReference>
<dbReference type="InterPro" id="IPR001679">
    <property type="entry name" value="DNA_ligase"/>
</dbReference>
<dbReference type="SUPFAM" id="SSF50249">
    <property type="entry name" value="Nucleic acid-binding proteins"/>
    <property type="match status" value="1"/>
</dbReference>
<comment type="catalytic activity">
    <reaction evidence="12 14">
        <text>NAD(+) + (deoxyribonucleotide)n-3'-hydroxyl + 5'-phospho-(deoxyribonucleotide)m = (deoxyribonucleotide)n+m + AMP + beta-nicotinamide D-nucleotide.</text>
        <dbReference type="EC" id="6.5.1.2"/>
    </reaction>
</comment>
<sequence>MIPKNVRERYIKLKETINRHRTAYHVYDKEEISQQALDSLKHELSEIEERYPEIIAPDSPSQRVAGKPLPGFKKVRHKVPQWSFNDAFSPEEVREFDARVRRFLSASSRGGSSSGGKGGSASGGKPFGAVHPTYVCELKIDGLKIVLDYEKGVLKTAATRGDGIVGEDVTHNIKTIESVPLSLARPVDIVVEGEVWMSSNGLDALNKERAKAGDPLFANPRNAAAGSIRQLDPKVAAGRMLDVFIYDVARTSEKFPETQHEELEYMRTLGFKVNRHHALAKTIDEAIGFWEKWKAKGRHQEYWVDGVVLKVNEKKYEQALGYTGKAPRFAIAFKFPAEQVTTIVEDIVLQVGRTGVLTPVAHLKPVAVAGTIVSRATLHNEDEINRLDVRIGDTIILQKAGDVIPDIVSVVKELRPKSAKTYTWPSRVPECGGDGKIERVPGQAAWRCVNKDSFAVVRRRFHNFAGKHALDIEGLGKERVDMLLEKGLVQHYNELFTLTEGDLLTLEGFAEVSAKKLVAAIQKARHVELARLLVGLSIPQVGEETAILLAKKFHTIDVLAKASAEELENIEGIGPIVAREITAWFSLKRHRELVADLKKVLIVANPLSMSRRRLDIGPLAGKTFVLTGTLESMSRDEAKEKIRALGGDVSGSVSKKTDYVVFGSEAGSKLDKAQQLGVKILEEKDFLSMLK</sequence>
<keyword evidence="11 14" id="KW-0234">DNA repair</keyword>
<dbReference type="SMART" id="SM00292">
    <property type="entry name" value="BRCT"/>
    <property type="match status" value="1"/>
</dbReference>
<keyword evidence="10 14" id="KW-0520">NAD</keyword>
<dbReference type="Gene3D" id="3.40.50.10190">
    <property type="entry name" value="BRCT domain"/>
    <property type="match status" value="1"/>
</dbReference>
<keyword evidence="5 14" id="KW-0235">DNA replication</keyword>
<dbReference type="InterPro" id="IPR013839">
    <property type="entry name" value="DNAligase_adenylation"/>
</dbReference>
<dbReference type="GO" id="GO:0006260">
    <property type="term" value="P:DNA replication"/>
    <property type="evidence" value="ECO:0007669"/>
    <property type="project" value="UniProtKB-KW"/>
</dbReference>
<feature type="binding site" evidence="14">
    <location>
        <position position="194"/>
    </location>
    <ligand>
        <name>NAD(+)</name>
        <dbReference type="ChEBI" id="CHEBI:57540"/>
    </ligand>
</feature>
<dbReference type="NCBIfam" id="NF005932">
    <property type="entry name" value="PRK07956.1"/>
    <property type="match status" value="1"/>
</dbReference>
<dbReference type="PATRIC" id="fig|1618672.3.peg.643"/>
<evidence type="ECO:0000256" key="9">
    <source>
        <dbReference type="ARBA" id="ARBA00022842"/>
    </source>
</evidence>
<dbReference type="FunFam" id="1.10.150.20:FF:000006">
    <property type="entry name" value="DNA ligase"/>
    <property type="match status" value="1"/>
</dbReference>
<evidence type="ECO:0000256" key="14">
    <source>
        <dbReference type="HAMAP-Rule" id="MF_01588"/>
    </source>
</evidence>
<dbReference type="InterPro" id="IPR012340">
    <property type="entry name" value="NA-bd_OB-fold"/>
</dbReference>
<dbReference type="Pfam" id="PF12826">
    <property type="entry name" value="HHH_2"/>
    <property type="match status" value="1"/>
</dbReference>
<dbReference type="SUPFAM" id="SSF52113">
    <property type="entry name" value="BRCT domain"/>
    <property type="match status" value="1"/>
</dbReference>
<dbReference type="Pfam" id="PF00533">
    <property type="entry name" value="BRCT"/>
    <property type="match status" value="1"/>
</dbReference>
<feature type="domain" description="BRCT" evidence="15">
    <location>
        <begin position="614"/>
        <end position="691"/>
    </location>
</feature>
<dbReference type="EC" id="6.5.1.2" evidence="2 14"/>
<dbReference type="GO" id="GO:0046872">
    <property type="term" value="F:metal ion binding"/>
    <property type="evidence" value="ECO:0007669"/>
    <property type="project" value="UniProtKB-KW"/>
</dbReference>
<protein>
    <recommendedName>
        <fullName evidence="3 14">DNA ligase</fullName>
        <ecNumber evidence="2 14">6.5.1.2</ecNumber>
    </recommendedName>
    <alternativeName>
        <fullName evidence="14">Polydeoxyribonucleotide synthase [NAD(+)]</fullName>
    </alternativeName>
</protein>
<dbReference type="InterPro" id="IPR036420">
    <property type="entry name" value="BRCT_dom_sf"/>
</dbReference>
<feature type="binding site" evidence="14">
    <location>
        <position position="137"/>
    </location>
    <ligand>
        <name>NAD(+)</name>
        <dbReference type="ChEBI" id="CHEBI:57540"/>
    </ligand>
</feature>
<keyword evidence="4 14" id="KW-0436">Ligase</keyword>
<dbReference type="Proteomes" id="UP000034789">
    <property type="component" value="Unassembled WGS sequence"/>
</dbReference>
<dbReference type="SMART" id="SM00278">
    <property type="entry name" value="HhH1"/>
    <property type="match status" value="3"/>
</dbReference>
<reference evidence="16 17" key="1">
    <citation type="journal article" date="2015" name="Nature">
        <title>rRNA introns, odd ribosomes, and small enigmatic genomes across a large radiation of phyla.</title>
        <authorList>
            <person name="Brown C.T."/>
            <person name="Hug L.A."/>
            <person name="Thomas B.C."/>
            <person name="Sharon I."/>
            <person name="Castelle C.J."/>
            <person name="Singh A."/>
            <person name="Wilkins M.J."/>
            <person name="Williams K.H."/>
            <person name="Banfield J.F."/>
        </authorList>
    </citation>
    <scope>NUCLEOTIDE SEQUENCE [LARGE SCALE GENOMIC DNA]</scope>
</reference>
<comment type="caution">
    <text evidence="14">Lacks conserved residue(s) required for the propagation of feature annotation.</text>
</comment>
<evidence type="ECO:0000313" key="17">
    <source>
        <dbReference type="Proteomes" id="UP000034789"/>
    </source>
</evidence>
<dbReference type="GO" id="GO:0006281">
    <property type="term" value="P:DNA repair"/>
    <property type="evidence" value="ECO:0007669"/>
    <property type="project" value="UniProtKB-KW"/>
</dbReference>
<evidence type="ECO:0000259" key="15">
    <source>
        <dbReference type="PROSITE" id="PS50172"/>
    </source>
</evidence>
<dbReference type="SMART" id="SM00532">
    <property type="entry name" value="LIGANc"/>
    <property type="match status" value="1"/>
</dbReference>
<keyword evidence="6 14" id="KW-0479">Metal-binding</keyword>
<dbReference type="AlphaFoldDB" id="A0A0G1YQH0"/>
<evidence type="ECO:0000256" key="2">
    <source>
        <dbReference type="ARBA" id="ARBA00012722"/>
    </source>
</evidence>
<evidence type="ECO:0000256" key="12">
    <source>
        <dbReference type="ARBA" id="ARBA00034005"/>
    </source>
</evidence>
<dbReference type="SUPFAM" id="SSF56091">
    <property type="entry name" value="DNA ligase/mRNA capping enzyme, catalytic domain"/>
    <property type="match status" value="1"/>
</dbReference>
<dbReference type="SUPFAM" id="SSF47781">
    <property type="entry name" value="RuvA domain 2-like"/>
    <property type="match status" value="1"/>
</dbReference>
<evidence type="ECO:0000256" key="13">
    <source>
        <dbReference type="ARBA" id="ARBA00060881"/>
    </source>
</evidence>
<feature type="active site" description="N6-AMP-lysine intermediate" evidence="14">
    <location>
        <position position="139"/>
    </location>
</feature>
<comment type="function">
    <text evidence="1 14">DNA ligase that catalyzes the formation of phosphodiester linkages between 5'-phosphoryl and 3'-hydroxyl groups in double-stranded DNA using NAD as a coenzyme and as the energy source for the reaction. It is essential for DNA replication and repair of damaged DNA.</text>
</comment>
<evidence type="ECO:0000256" key="10">
    <source>
        <dbReference type="ARBA" id="ARBA00023027"/>
    </source>
</evidence>
<evidence type="ECO:0000256" key="1">
    <source>
        <dbReference type="ARBA" id="ARBA00004067"/>
    </source>
</evidence>
<dbReference type="Gene3D" id="3.30.470.30">
    <property type="entry name" value="DNA ligase/mRNA capping enzyme"/>
    <property type="match status" value="1"/>
</dbReference>
<dbReference type="NCBIfam" id="TIGR00575">
    <property type="entry name" value="dnlj"/>
    <property type="match status" value="1"/>
</dbReference>